<reference evidence="2 3" key="1">
    <citation type="submission" date="2014-11" db="EMBL/GenBank/DDBJ databases">
        <title>Genome sequence of Flavihumibacter solisilvae 3-3.</title>
        <authorList>
            <person name="Zhou G."/>
            <person name="Li M."/>
            <person name="Wang G."/>
        </authorList>
    </citation>
    <scope>NUCLEOTIDE SEQUENCE [LARGE SCALE GENOMIC DNA]</scope>
    <source>
        <strain evidence="2 3">3-3</strain>
    </source>
</reference>
<dbReference type="Proteomes" id="UP000031408">
    <property type="component" value="Unassembled WGS sequence"/>
</dbReference>
<organism evidence="2 3">
    <name type="scientific">Flavihumibacter solisilvae</name>
    <dbReference type="NCBI Taxonomy" id="1349421"/>
    <lineage>
        <taxon>Bacteria</taxon>
        <taxon>Pseudomonadati</taxon>
        <taxon>Bacteroidota</taxon>
        <taxon>Chitinophagia</taxon>
        <taxon>Chitinophagales</taxon>
        <taxon>Chitinophagaceae</taxon>
        <taxon>Flavihumibacter</taxon>
    </lineage>
</organism>
<comment type="caution">
    <text evidence="2">The sequence shown here is derived from an EMBL/GenBank/DDBJ whole genome shotgun (WGS) entry which is preliminary data.</text>
</comment>
<feature type="signal peptide" evidence="1">
    <location>
        <begin position="1"/>
        <end position="19"/>
    </location>
</feature>
<accession>A0A0C1IQR1</accession>
<protein>
    <submittedName>
        <fullName evidence="2">Uncharacterized protein</fullName>
    </submittedName>
</protein>
<evidence type="ECO:0000256" key="1">
    <source>
        <dbReference type="SAM" id="SignalP"/>
    </source>
</evidence>
<dbReference type="EMBL" id="JSVC01000027">
    <property type="protein sequence ID" value="KIC92814.1"/>
    <property type="molecule type" value="Genomic_DNA"/>
</dbReference>
<keyword evidence="1" id="KW-0732">Signal</keyword>
<dbReference type="STRING" id="1349421.OI18_20530"/>
<gene>
    <name evidence="2" type="ORF">OI18_20530</name>
</gene>
<evidence type="ECO:0000313" key="3">
    <source>
        <dbReference type="Proteomes" id="UP000031408"/>
    </source>
</evidence>
<dbReference type="RefSeq" id="WP_039143443.1">
    <property type="nucleotide sequence ID" value="NZ_JSVC01000027.1"/>
</dbReference>
<dbReference type="OrthoDB" id="1149028at2"/>
<evidence type="ECO:0000313" key="2">
    <source>
        <dbReference type="EMBL" id="KIC92814.1"/>
    </source>
</evidence>
<sequence length="148" mass="16852">MKRLTISLLACLVLVAAHAQTAVNYPNDVKTVLETIKTNAFKNGYQHMISYDETSNASLFVKQNTEYIVFFVYDNTSRPTPDFKGYLMTPDNELKKKYTAKPDDIGQVGAARVARLNFKTRKFADGHEQYPIKLEANPKATIYIFYRG</sequence>
<name>A0A0C1IQR1_9BACT</name>
<feature type="chain" id="PRO_5002151795" evidence="1">
    <location>
        <begin position="20"/>
        <end position="148"/>
    </location>
</feature>
<proteinExistence type="predicted"/>
<keyword evidence="3" id="KW-1185">Reference proteome</keyword>
<dbReference type="AlphaFoldDB" id="A0A0C1IQR1"/>